<evidence type="ECO:0000313" key="7">
    <source>
        <dbReference type="EMBL" id="PIG79902.1"/>
    </source>
</evidence>
<evidence type="ECO:0000259" key="6">
    <source>
        <dbReference type="PROSITE" id="PS50850"/>
    </source>
</evidence>
<evidence type="ECO:0000313" key="8">
    <source>
        <dbReference type="Proteomes" id="UP000231358"/>
    </source>
</evidence>
<dbReference type="PANTHER" id="PTHR23502:SF152">
    <property type="entry name" value="MAJOR FACILITATOR SUPERFAMILY (MFS) PROFILE DOMAIN-CONTAINING PROTEIN-RELATED"/>
    <property type="match status" value="1"/>
</dbReference>
<dbReference type="InterPro" id="IPR036259">
    <property type="entry name" value="MFS_trans_sf"/>
</dbReference>
<organism evidence="7 8">
    <name type="scientific">Aspergillus arachidicola</name>
    <dbReference type="NCBI Taxonomy" id="656916"/>
    <lineage>
        <taxon>Eukaryota</taxon>
        <taxon>Fungi</taxon>
        <taxon>Dikarya</taxon>
        <taxon>Ascomycota</taxon>
        <taxon>Pezizomycotina</taxon>
        <taxon>Eurotiomycetes</taxon>
        <taxon>Eurotiomycetidae</taxon>
        <taxon>Eurotiales</taxon>
        <taxon>Aspergillaceae</taxon>
        <taxon>Aspergillus</taxon>
        <taxon>Aspergillus subgen. Circumdati</taxon>
    </lineage>
</organism>
<dbReference type="InterPro" id="IPR020846">
    <property type="entry name" value="MFS_dom"/>
</dbReference>
<comment type="subcellular location">
    <subcellularLocation>
        <location evidence="1">Membrane</location>
        <topology evidence="1">Multi-pass membrane protein</topology>
    </subcellularLocation>
</comment>
<dbReference type="GO" id="GO:0022857">
    <property type="term" value="F:transmembrane transporter activity"/>
    <property type="evidence" value="ECO:0007669"/>
    <property type="project" value="InterPro"/>
</dbReference>
<proteinExistence type="predicted"/>
<evidence type="ECO:0000256" key="3">
    <source>
        <dbReference type="ARBA" id="ARBA00022989"/>
    </source>
</evidence>
<name>A0A2G7FGZ6_9EURO</name>
<feature type="transmembrane region" description="Helical" evidence="5">
    <location>
        <begin position="21"/>
        <end position="46"/>
    </location>
</feature>
<feature type="transmembrane region" description="Helical" evidence="5">
    <location>
        <begin position="268"/>
        <end position="289"/>
    </location>
</feature>
<accession>A0A2G7FGZ6</accession>
<evidence type="ECO:0000256" key="2">
    <source>
        <dbReference type="ARBA" id="ARBA00022692"/>
    </source>
</evidence>
<sequence>MQGSKHGSDGAQYAFPTWQKCLILTDACFVVFTSSSALCSIFPATAQIAAELSTTVETLHIANACVQIAMGISLFVWQPIRSFIGRRNAYLLAILILFCFSIGAALAINSSMFIAMRIIVGITGTFLLVAGQEILAEAFDPVGRGAAFGYMQIGNTTGLTIGPCIGGIIVSFTHWRIIYWLQVGLAGSSLILSSLFIPNEKGKSKTVHGSSSRLAALNPINLLKPLVYPNIVITVSHKRLSFDKHQRPQEASEISPEIQQSLTSTQDIACGFLVFFQFIVLTSIPHIINPRFHFTTPLVSSLFYLAPGGGFVLGSLVGGIVSDRTTKRYIAKRDGIHLPQDRLNGSLPIWLGVMPVSMAIYGWTLDLEVGGMAVPIISVFFAAGGIVVAFNGLNTYTAEALPEHRFAAISGKYIIQYGFGAVSTAAVVPLIDAIGVGLVFTICAIISVIGGVGVFLVARYGLQLQNHRFSSRV</sequence>
<keyword evidence="4 5" id="KW-0472">Membrane</keyword>
<feature type="transmembrane region" description="Helical" evidence="5">
    <location>
        <begin position="177"/>
        <end position="197"/>
    </location>
</feature>
<keyword evidence="8" id="KW-1185">Reference proteome</keyword>
<feature type="transmembrane region" description="Helical" evidence="5">
    <location>
        <begin position="343"/>
        <end position="363"/>
    </location>
</feature>
<comment type="caution">
    <text evidence="7">The sequence shown here is derived from an EMBL/GenBank/DDBJ whole genome shotgun (WGS) entry which is preliminary data.</text>
</comment>
<feature type="transmembrane region" description="Helical" evidence="5">
    <location>
        <begin position="147"/>
        <end position="171"/>
    </location>
</feature>
<dbReference type="STRING" id="656916.A0A2G7FGZ6"/>
<dbReference type="GO" id="GO:0005886">
    <property type="term" value="C:plasma membrane"/>
    <property type="evidence" value="ECO:0007669"/>
    <property type="project" value="TreeGrafter"/>
</dbReference>
<feature type="domain" description="Major facilitator superfamily (MFS) profile" evidence="6">
    <location>
        <begin position="20"/>
        <end position="462"/>
    </location>
</feature>
<feature type="transmembrane region" description="Helical" evidence="5">
    <location>
        <begin position="114"/>
        <end position="135"/>
    </location>
</feature>
<keyword evidence="3 5" id="KW-1133">Transmembrane helix</keyword>
<evidence type="ECO:0000256" key="1">
    <source>
        <dbReference type="ARBA" id="ARBA00004141"/>
    </source>
</evidence>
<dbReference type="Gene3D" id="1.20.1720.10">
    <property type="entry name" value="Multidrug resistance protein D"/>
    <property type="match status" value="1"/>
</dbReference>
<dbReference type="PANTHER" id="PTHR23502">
    <property type="entry name" value="MAJOR FACILITATOR SUPERFAMILY"/>
    <property type="match status" value="1"/>
</dbReference>
<feature type="transmembrane region" description="Helical" evidence="5">
    <location>
        <begin position="414"/>
        <end position="431"/>
    </location>
</feature>
<dbReference type="InterPro" id="IPR011701">
    <property type="entry name" value="MFS"/>
</dbReference>
<dbReference type="Gene3D" id="1.20.1250.20">
    <property type="entry name" value="MFS general substrate transporter like domains"/>
    <property type="match status" value="1"/>
</dbReference>
<dbReference type="Pfam" id="PF07690">
    <property type="entry name" value="MFS_1"/>
    <property type="match status" value="1"/>
</dbReference>
<evidence type="ECO:0000256" key="4">
    <source>
        <dbReference type="ARBA" id="ARBA00023136"/>
    </source>
</evidence>
<dbReference type="Proteomes" id="UP000231358">
    <property type="component" value="Unassembled WGS sequence"/>
</dbReference>
<dbReference type="EMBL" id="NEXV01000646">
    <property type="protein sequence ID" value="PIG79902.1"/>
    <property type="molecule type" value="Genomic_DNA"/>
</dbReference>
<dbReference type="SUPFAM" id="SSF103473">
    <property type="entry name" value="MFS general substrate transporter"/>
    <property type="match status" value="1"/>
</dbReference>
<evidence type="ECO:0000256" key="5">
    <source>
        <dbReference type="SAM" id="Phobius"/>
    </source>
</evidence>
<reference evidence="7 8" key="1">
    <citation type="submission" date="2017-05" db="EMBL/GenBank/DDBJ databases">
        <title>Genome sequence for an aflatoxigenic pathogen of Argentinian peanut, Aspergillus arachidicola.</title>
        <authorList>
            <person name="Moore G."/>
            <person name="Beltz S.B."/>
            <person name="Mack B.M."/>
        </authorList>
    </citation>
    <scope>NUCLEOTIDE SEQUENCE [LARGE SCALE GENOMIC DNA]</scope>
    <source>
        <strain evidence="7 8">CBS 117610</strain>
    </source>
</reference>
<feature type="transmembrane region" description="Helical" evidence="5">
    <location>
        <begin position="369"/>
        <end position="393"/>
    </location>
</feature>
<feature type="transmembrane region" description="Helical" evidence="5">
    <location>
        <begin position="58"/>
        <end position="77"/>
    </location>
</feature>
<dbReference type="AlphaFoldDB" id="A0A2G7FGZ6"/>
<feature type="transmembrane region" description="Helical" evidence="5">
    <location>
        <begin position="437"/>
        <end position="462"/>
    </location>
</feature>
<gene>
    <name evidence="7" type="ORF">AARAC_010451</name>
</gene>
<protein>
    <submittedName>
        <fullName evidence="7">MFS transporter</fullName>
    </submittedName>
</protein>
<dbReference type="PROSITE" id="PS50850">
    <property type="entry name" value="MFS"/>
    <property type="match status" value="1"/>
</dbReference>
<feature type="transmembrane region" description="Helical" evidence="5">
    <location>
        <begin position="89"/>
        <end position="108"/>
    </location>
</feature>
<keyword evidence="2 5" id="KW-0812">Transmembrane</keyword>
<feature type="transmembrane region" description="Helical" evidence="5">
    <location>
        <begin position="301"/>
        <end position="322"/>
    </location>
</feature>